<reference evidence="2 3" key="1">
    <citation type="submission" date="2024-03" db="EMBL/GenBank/DDBJ databases">
        <authorList>
            <person name="Martinez-Hernandez J."/>
        </authorList>
    </citation>
    <scope>NUCLEOTIDE SEQUENCE [LARGE SCALE GENOMIC DNA]</scope>
</reference>
<dbReference type="AlphaFoldDB" id="A0AAV1W470"/>
<protein>
    <submittedName>
        <fullName evidence="2">Uncharacterized protein</fullName>
    </submittedName>
</protein>
<organism evidence="2 3">
    <name type="scientific">Lupinus luteus</name>
    <name type="common">European yellow lupine</name>
    <dbReference type="NCBI Taxonomy" id="3873"/>
    <lineage>
        <taxon>Eukaryota</taxon>
        <taxon>Viridiplantae</taxon>
        <taxon>Streptophyta</taxon>
        <taxon>Embryophyta</taxon>
        <taxon>Tracheophyta</taxon>
        <taxon>Spermatophyta</taxon>
        <taxon>Magnoliopsida</taxon>
        <taxon>eudicotyledons</taxon>
        <taxon>Gunneridae</taxon>
        <taxon>Pentapetalae</taxon>
        <taxon>rosids</taxon>
        <taxon>fabids</taxon>
        <taxon>Fabales</taxon>
        <taxon>Fabaceae</taxon>
        <taxon>Papilionoideae</taxon>
        <taxon>50 kb inversion clade</taxon>
        <taxon>genistoids sensu lato</taxon>
        <taxon>core genistoids</taxon>
        <taxon>Genisteae</taxon>
        <taxon>Lupinus</taxon>
    </lineage>
</organism>
<keyword evidence="1" id="KW-0472">Membrane</keyword>
<accession>A0AAV1W470</accession>
<proteinExistence type="predicted"/>
<comment type="caution">
    <text evidence="2">The sequence shown here is derived from an EMBL/GenBank/DDBJ whole genome shotgun (WGS) entry which is preliminary data.</text>
</comment>
<feature type="transmembrane region" description="Helical" evidence="1">
    <location>
        <begin position="6"/>
        <end position="22"/>
    </location>
</feature>
<dbReference type="Proteomes" id="UP001497480">
    <property type="component" value="Unassembled WGS sequence"/>
</dbReference>
<name>A0AAV1W470_LUPLU</name>
<keyword evidence="1" id="KW-1133">Transmembrane helix</keyword>
<sequence length="96" mass="11335">MWMNAPIAILFVSALRIIFNTVEFRWKVRQRRTQTYLSHLEKKQLSPKDPRLSSSPTPAKWKRKINYPVVEAAMSDFIGKILKDFVCYFGENKFNP</sequence>
<keyword evidence="1" id="KW-0812">Transmembrane</keyword>
<dbReference type="EMBL" id="CAXHTB010000003">
    <property type="protein sequence ID" value="CAL0303993.1"/>
    <property type="molecule type" value="Genomic_DNA"/>
</dbReference>
<gene>
    <name evidence="2" type="ORF">LLUT_LOCUS5053</name>
</gene>
<keyword evidence="3" id="KW-1185">Reference proteome</keyword>
<evidence type="ECO:0000256" key="1">
    <source>
        <dbReference type="SAM" id="Phobius"/>
    </source>
</evidence>
<evidence type="ECO:0000313" key="2">
    <source>
        <dbReference type="EMBL" id="CAL0303993.1"/>
    </source>
</evidence>
<evidence type="ECO:0000313" key="3">
    <source>
        <dbReference type="Proteomes" id="UP001497480"/>
    </source>
</evidence>